<accession>A0A310SDI1</accession>
<evidence type="ECO:0000256" key="6">
    <source>
        <dbReference type="ARBA" id="ARBA00046368"/>
    </source>
</evidence>
<keyword evidence="3" id="KW-0539">Nucleus</keyword>
<evidence type="ECO:0000259" key="8">
    <source>
        <dbReference type="PROSITE" id="PS50072"/>
    </source>
</evidence>
<evidence type="ECO:0000313" key="9">
    <source>
        <dbReference type="EMBL" id="OAD58389.1"/>
    </source>
</evidence>
<evidence type="ECO:0000256" key="7">
    <source>
        <dbReference type="SAM" id="MobiDB-lite"/>
    </source>
</evidence>
<comment type="subcellular location">
    <subcellularLocation>
        <location evidence="1">Nucleus</location>
    </subcellularLocation>
</comment>
<dbReference type="GO" id="GO:0071013">
    <property type="term" value="C:catalytic step 2 spliceosome"/>
    <property type="evidence" value="ECO:0007669"/>
    <property type="project" value="TreeGrafter"/>
</dbReference>
<dbReference type="Proteomes" id="UP000250275">
    <property type="component" value="Unassembled WGS sequence"/>
</dbReference>
<comment type="similarity">
    <text evidence="2">Belongs to the cyclophilin-type PPIase family.</text>
</comment>
<keyword evidence="10" id="KW-1185">Reference proteome</keyword>
<organism evidence="9 10">
    <name type="scientific">Eufriesea mexicana</name>
    <dbReference type="NCBI Taxonomy" id="516756"/>
    <lineage>
        <taxon>Eukaryota</taxon>
        <taxon>Metazoa</taxon>
        <taxon>Ecdysozoa</taxon>
        <taxon>Arthropoda</taxon>
        <taxon>Hexapoda</taxon>
        <taxon>Insecta</taxon>
        <taxon>Pterygota</taxon>
        <taxon>Neoptera</taxon>
        <taxon>Endopterygota</taxon>
        <taxon>Hymenoptera</taxon>
        <taxon>Apocrita</taxon>
        <taxon>Aculeata</taxon>
        <taxon>Apoidea</taxon>
        <taxon>Anthophila</taxon>
        <taxon>Apidae</taxon>
        <taxon>Eufriesea</taxon>
    </lineage>
</organism>
<feature type="compositionally biased region" description="Basic and acidic residues" evidence="7">
    <location>
        <begin position="141"/>
        <end position="162"/>
    </location>
</feature>
<name>A0A310SDI1_9HYME</name>
<comment type="subunit">
    <text evidence="6">Part of the activated spliceosome B/catalytic step 1 spliceosome, one of the forms of the spliceosome which has a well-formed active site but still cannot catalyze the branching reaction and is composed at least of 52 proteins, the U2, U5 and U6 snRNAs and the pre-mRNA. Recruited during early steps of activated spliceosome B maturation, it is probably one of the first proteins released from this complex as he matures to the spliceosome C complex. Component of the minor spliceosome, which splices U12-type introns.</text>
</comment>
<dbReference type="Pfam" id="PF00160">
    <property type="entry name" value="Pro_isomerase"/>
    <property type="match status" value="1"/>
</dbReference>
<evidence type="ECO:0000256" key="4">
    <source>
        <dbReference type="ARBA" id="ARBA00040027"/>
    </source>
</evidence>
<dbReference type="AlphaFoldDB" id="A0A310SDI1"/>
<gene>
    <name evidence="9" type="ORF">WN48_11352</name>
</gene>
<evidence type="ECO:0000256" key="2">
    <source>
        <dbReference type="ARBA" id="ARBA00007365"/>
    </source>
</evidence>
<dbReference type="InterPro" id="IPR002130">
    <property type="entry name" value="Cyclophilin-type_PPIase_dom"/>
</dbReference>
<dbReference type="PANTHER" id="PTHR45625">
    <property type="entry name" value="PEPTIDYL-PROLYL CIS-TRANS ISOMERASE-RELATED"/>
    <property type="match status" value="1"/>
</dbReference>
<dbReference type="GO" id="GO:0003755">
    <property type="term" value="F:peptidyl-prolyl cis-trans isomerase activity"/>
    <property type="evidence" value="ECO:0007669"/>
    <property type="project" value="InterPro"/>
</dbReference>
<evidence type="ECO:0000313" key="10">
    <source>
        <dbReference type="Proteomes" id="UP000250275"/>
    </source>
</evidence>
<proteinExistence type="inferred from homology"/>
<dbReference type="PROSITE" id="PS50072">
    <property type="entry name" value="CSA_PPIASE_2"/>
    <property type="match status" value="1"/>
</dbReference>
<evidence type="ECO:0000256" key="3">
    <source>
        <dbReference type="ARBA" id="ARBA00023242"/>
    </source>
</evidence>
<dbReference type="PANTHER" id="PTHR45625:SF6">
    <property type="entry name" value="SPLICEOSOME-ASSOCIATED PROTEIN CWC27 HOMOLOG"/>
    <property type="match status" value="1"/>
</dbReference>
<dbReference type="InterPro" id="IPR029000">
    <property type="entry name" value="Cyclophilin-like_dom_sf"/>
</dbReference>
<feature type="domain" description="PPIase cyclophilin-type" evidence="8">
    <location>
        <begin position="29"/>
        <end position="128"/>
    </location>
</feature>
<protein>
    <recommendedName>
        <fullName evidence="4">Spliceosome-associated protein CWC27 homolog</fullName>
    </recommendedName>
    <alternativeName>
        <fullName evidence="5">Probable inactive peptidyl-prolyl cis-trans isomerase CWC27 homolog</fullName>
    </alternativeName>
</protein>
<evidence type="ECO:0000256" key="1">
    <source>
        <dbReference type="ARBA" id="ARBA00004123"/>
    </source>
</evidence>
<dbReference type="Gene3D" id="2.40.100.10">
    <property type="entry name" value="Cyclophilin-like"/>
    <property type="match status" value="1"/>
</dbReference>
<sequence>MKTTVGDVELELWAKETAKACRNFIPLCTGQGGKIYGEPFKEFHTRLRFCRRDLMAMANAGKDDNGSQFFFTLSSTPDLQNKHTIFGKVTGETIYITLKLEEAFVDEKREEVKDSSKTKTASVKDFNLLSFGEEAEEDEVESVKLNKEIGGKSKSAHDHLTDPKLSSQQAVEPPGLTSKRRTENRNSY</sequence>
<evidence type="ECO:0000256" key="5">
    <source>
        <dbReference type="ARBA" id="ARBA00042090"/>
    </source>
</evidence>
<dbReference type="EMBL" id="KQ761039">
    <property type="protein sequence ID" value="OAD58389.1"/>
    <property type="molecule type" value="Genomic_DNA"/>
</dbReference>
<dbReference type="InterPro" id="IPR044666">
    <property type="entry name" value="Cyclophilin_A-like"/>
</dbReference>
<reference evidence="9 10" key="1">
    <citation type="submission" date="2015-07" db="EMBL/GenBank/DDBJ databases">
        <title>The genome of Eufriesea mexicana.</title>
        <authorList>
            <person name="Pan H."/>
            <person name="Kapheim K."/>
        </authorList>
    </citation>
    <scope>NUCLEOTIDE SEQUENCE [LARGE SCALE GENOMIC DNA]</scope>
    <source>
        <strain evidence="9">0111107269</strain>
        <tissue evidence="9">Whole body</tissue>
    </source>
</reference>
<dbReference type="SUPFAM" id="SSF50891">
    <property type="entry name" value="Cyclophilin-like"/>
    <property type="match status" value="1"/>
</dbReference>
<keyword evidence="9" id="KW-0413">Isomerase</keyword>
<feature type="region of interest" description="Disordered" evidence="7">
    <location>
        <begin position="140"/>
        <end position="188"/>
    </location>
</feature>